<name>A0A2H0LSJ1_9BACT</name>
<feature type="compositionally biased region" description="Basic and acidic residues" evidence="1">
    <location>
        <begin position="18"/>
        <end position="42"/>
    </location>
</feature>
<dbReference type="EMBL" id="PCVY01000012">
    <property type="protein sequence ID" value="PIQ87400.1"/>
    <property type="molecule type" value="Genomic_DNA"/>
</dbReference>
<gene>
    <name evidence="2" type="ORF">COV74_00940</name>
</gene>
<feature type="compositionally biased region" description="Basic and acidic residues" evidence="1">
    <location>
        <begin position="1"/>
        <end position="10"/>
    </location>
</feature>
<dbReference type="Proteomes" id="UP000230859">
    <property type="component" value="Unassembled WGS sequence"/>
</dbReference>
<evidence type="ECO:0000313" key="3">
    <source>
        <dbReference type="Proteomes" id="UP000230859"/>
    </source>
</evidence>
<accession>A0A2H0LSJ1</accession>
<protein>
    <submittedName>
        <fullName evidence="2">Uncharacterized protein</fullName>
    </submittedName>
</protein>
<dbReference type="AlphaFoldDB" id="A0A2H0LSJ1"/>
<sequence>MVMDRSKDNSKQNAGDVDAQHVRTPSENEKLRRNRKERERGMGPKNFLPAQNAPGLNEKEGEDEMEDLYREEENRGRVEAV</sequence>
<feature type="compositionally biased region" description="Basic and acidic residues" evidence="1">
    <location>
        <begin position="67"/>
        <end position="81"/>
    </location>
</feature>
<evidence type="ECO:0000313" key="2">
    <source>
        <dbReference type="EMBL" id="PIQ87400.1"/>
    </source>
</evidence>
<evidence type="ECO:0000256" key="1">
    <source>
        <dbReference type="SAM" id="MobiDB-lite"/>
    </source>
</evidence>
<reference evidence="2 3" key="1">
    <citation type="submission" date="2017-09" db="EMBL/GenBank/DDBJ databases">
        <title>Depth-based differentiation of microbial function through sediment-hosted aquifers and enrichment of novel symbionts in the deep terrestrial subsurface.</title>
        <authorList>
            <person name="Probst A.J."/>
            <person name="Ladd B."/>
            <person name="Jarett J.K."/>
            <person name="Geller-Mcgrath D.E."/>
            <person name="Sieber C.M."/>
            <person name="Emerson J.B."/>
            <person name="Anantharaman K."/>
            <person name="Thomas B.C."/>
            <person name="Malmstrom R."/>
            <person name="Stieglmeier M."/>
            <person name="Klingl A."/>
            <person name="Woyke T."/>
            <person name="Ryan C.M."/>
            <person name="Banfield J.F."/>
        </authorList>
    </citation>
    <scope>NUCLEOTIDE SEQUENCE [LARGE SCALE GENOMIC DNA]</scope>
    <source>
        <strain evidence="2">CG11_big_fil_rev_8_21_14_0_20_45_26</strain>
    </source>
</reference>
<comment type="caution">
    <text evidence="2">The sequence shown here is derived from an EMBL/GenBank/DDBJ whole genome shotgun (WGS) entry which is preliminary data.</text>
</comment>
<proteinExistence type="predicted"/>
<organism evidence="2 3">
    <name type="scientific">Candidatus Abzuiibacterium crystallinum</name>
    <dbReference type="NCBI Taxonomy" id="1974748"/>
    <lineage>
        <taxon>Bacteria</taxon>
        <taxon>Pseudomonadati</taxon>
        <taxon>Candidatus Omnitrophota</taxon>
        <taxon>Candidatus Abzuiibacterium</taxon>
    </lineage>
</organism>
<feature type="region of interest" description="Disordered" evidence="1">
    <location>
        <begin position="1"/>
        <end position="81"/>
    </location>
</feature>